<dbReference type="CDD" id="cd00727">
    <property type="entry name" value="malate_synt_A"/>
    <property type="match status" value="1"/>
</dbReference>
<evidence type="ECO:0000313" key="11">
    <source>
        <dbReference type="EMBL" id="MEN2768411.1"/>
    </source>
</evidence>
<organism evidence="11 12">
    <name type="scientific">Ornithinibacillus xuwenensis</name>
    <dbReference type="NCBI Taxonomy" id="3144668"/>
    <lineage>
        <taxon>Bacteria</taxon>
        <taxon>Bacillati</taxon>
        <taxon>Bacillota</taxon>
        <taxon>Bacilli</taxon>
        <taxon>Bacillales</taxon>
        <taxon>Bacillaceae</taxon>
        <taxon>Ornithinibacillus</taxon>
    </lineage>
</organism>
<evidence type="ECO:0000256" key="1">
    <source>
        <dbReference type="ARBA" id="ARBA00006394"/>
    </source>
</evidence>
<dbReference type="PANTHER" id="PTHR42902">
    <property type="entry name" value="MALATE SYNTHASE"/>
    <property type="match status" value="1"/>
</dbReference>
<feature type="domain" description="Malate synthase N-terminal" evidence="9">
    <location>
        <begin position="12"/>
        <end position="65"/>
    </location>
</feature>
<accession>A0ABU9XJD5</accession>
<name>A0ABU9XJD5_9BACI</name>
<evidence type="ECO:0000256" key="4">
    <source>
        <dbReference type="ARBA" id="ARBA00022532"/>
    </source>
</evidence>
<dbReference type="NCBIfam" id="TIGR01344">
    <property type="entry name" value="malate_syn_A"/>
    <property type="match status" value="1"/>
</dbReference>
<evidence type="ECO:0000256" key="7">
    <source>
        <dbReference type="RuleBase" id="RU000555"/>
    </source>
</evidence>
<proteinExistence type="inferred from homology"/>
<evidence type="ECO:0000259" key="8">
    <source>
        <dbReference type="Pfam" id="PF01274"/>
    </source>
</evidence>
<comment type="similarity">
    <text evidence="1 7">Belongs to the malate synthase family.</text>
</comment>
<dbReference type="InterPro" id="IPR011076">
    <property type="entry name" value="Malate_synth_sf"/>
</dbReference>
<dbReference type="InterPro" id="IPR006252">
    <property type="entry name" value="Malate_synthA"/>
</dbReference>
<protein>
    <recommendedName>
        <fullName evidence="2 7">Malate synthase</fullName>
        <ecNumber evidence="2 7">2.3.3.9</ecNumber>
    </recommendedName>
</protein>
<dbReference type="InterPro" id="IPR048356">
    <property type="entry name" value="MS_N"/>
</dbReference>
<comment type="catalytic activity">
    <reaction evidence="6 7">
        <text>glyoxylate + acetyl-CoA + H2O = (S)-malate + CoA + H(+)</text>
        <dbReference type="Rhea" id="RHEA:18181"/>
        <dbReference type="ChEBI" id="CHEBI:15377"/>
        <dbReference type="ChEBI" id="CHEBI:15378"/>
        <dbReference type="ChEBI" id="CHEBI:15589"/>
        <dbReference type="ChEBI" id="CHEBI:36655"/>
        <dbReference type="ChEBI" id="CHEBI:57287"/>
        <dbReference type="ChEBI" id="CHEBI:57288"/>
        <dbReference type="EC" id="2.3.3.9"/>
    </reaction>
</comment>
<feature type="domain" description="Malate synthase C-terminal" evidence="10">
    <location>
        <begin position="407"/>
        <end position="527"/>
    </location>
</feature>
<dbReference type="SUPFAM" id="SSF51645">
    <property type="entry name" value="Malate synthase G"/>
    <property type="match status" value="1"/>
</dbReference>
<dbReference type="EC" id="2.3.3.9" evidence="2 7"/>
<evidence type="ECO:0000256" key="6">
    <source>
        <dbReference type="ARBA" id="ARBA00047918"/>
    </source>
</evidence>
<dbReference type="Pfam" id="PF20659">
    <property type="entry name" value="MS_C"/>
    <property type="match status" value="1"/>
</dbReference>
<evidence type="ECO:0000259" key="9">
    <source>
        <dbReference type="Pfam" id="PF20656"/>
    </source>
</evidence>
<evidence type="ECO:0000256" key="2">
    <source>
        <dbReference type="ARBA" id="ARBA00012636"/>
    </source>
</evidence>
<dbReference type="Pfam" id="PF20656">
    <property type="entry name" value="MS_N"/>
    <property type="match status" value="1"/>
</dbReference>
<dbReference type="InterPro" id="IPR048355">
    <property type="entry name" value="MS_C"/>
</dbReference>
<keyword evidence="12" id="KW-1185">Reference proteome</keyword>
<dbReference type="Gene3D" id="3.20.20.360">
    <property type="entry name" value="Malate synthase, domain 3"/>
    <property type="match status" value="1"/>
</dbReference>
<evidence type="ECO:0000256" key="5">
    <source>
        <dbReference type="ARBA" id="ARBA00022679"/>
    </source>
</evidence>
<dbReference type="PIRSF" id="PIRSF001363">
    <property type="entry name" value="Malate_synth"/>
    <property type="match status" value="1"/>
</dbReference>
<sequence>MIIGNAQLHSYYVSQQEEILTEGALRFLEQLHKRFNQRRMKLLGERIKLQEKLNAGGTLCFLEDTVNIRKGTWTITPLPEDLMDRRVEITGPVDRKVVINALNSGANVFMADFEDATSPTWENIVSGQINIRDAIRNKIDFISENGKYYKLHEKTAVLVVRPRGWHLNEENITIDGEPMSASLVDFGLYFFHNAKRLMENGTGPYFYLPKLENHLEARLWNDVFIFSQQTLAIPLGTIKATVLIETICAAFEMEEILFELKEHSAGLNCGRWDYIFSYIKRFQKHPAIILPDRSTVTMETPFMRAYSLLAIKTCHKRNAPAIGGMAAQIPVKGDENKNRIAYEKVRADKEREVRDGHDGTWVAHPGMVQLVKDVFDKEMPSSNQINRKLEHIEITSMDLLENPTGIITLDGVRTNISVGIEYIAAWLQGRGAVPINHLMEDAATAEISRAQIWQWIRHPQGKLEDGSDINLPFVKRIIGEEMERLHENTEIDINLYENYQKSADIFLRLVTSDEFIEFLTIPAYQELIKDGRG</sequence>
<dbReference type="PROSITE" id="PS00510">
    <property type="entry name" value="MALATE_SYNTHASE"/>
    <property type="match status" value="1"/>
</dbReference>
<evidence type="ECO:0000256" key="3">
    <source>
        <dbReference type="ARBA" id="ARBA00022435"/>
    </source>
</evidence>
<reference evidence="11 12" key="1">
    <citation type="submission" date="2024-05" db="EMBL/GenBank/DDBJ databases">
        <authorList>
            <person name="Haq I."/>
            <person name="Ullah Z."/>
            <person name="Ahmad R."/>
            <person name="Li M."/>
            <person name="Tong Y."/>
        </authorList>
    </citation>
    <scope>NUCLEOTIDE SEQUENCE [LARGE SCALE GENOMIC DNA]</scope>
    <source>
        <strain evidence="11 12">16A2E</strain>
    </source>
</reference>
<evidence type="ECO:0000313" key="12">
    <source>
        <dbReference type="Proteomes" id="UP001444625"/>
    </source>
</evidence>
<gene>
    <name evidence="11" type="primary">aceB</name>
    <name evidence="11" type="ORF">ABC228_14605</name>
</gene>
<keyword evidence="11" id="KW-0012">Acyltransferase</keyword>
<dbReference type="InterPro" id="IPR044856">
    <property type="entry name" value="Malate_synth_C_sf"/>
</dbReference>
<dbReference type="InterPro" id="IPR019830">
    <property type="entry name" value="Malate_synthase_CS"/>
</dbReference>
<keyword evidence="3 7" id="KW-0329">Glyoxylate bypass</keyword>
<dbReference type="PANTHER" id="PTHR42902:SF1">
    <property type="entry name" value="MALATE SYNTHASE 1-RELATED"/>
    <property type="match status" value="1"/>
</dbReference>
<dbReference type="Pfam" id="PF01274">
    <property type="entry name" value="MS_TIM-barrel"/>
    <property type="match status" value="1"/>
</dbReference>
<dbReference type="EMBL" id="JBDIML010000005">
    <property type="protein sequence ID" value="MEN2768411.1"/>
    <property type="molecule type" value="Genomic_DNA"/>
</dbReference>
<evidence type="ECO:0000259" key="10">
    <source>
        <dbReference type="Pfam" id="PF20659"/>
    </source>
</evidence>
<feature type="domain" description="Malate synthase TIM barrel" evidence="8">
    <location>
        <begin position="157"/>
        <end position="401"/>
    </location>
</feature>
<dbReference type="Proteomes" id="UP001444625">
    <property type="component" value="Unassembled WGS sequence"/>
</dbReference>
<dbReference type="GO" id="GO:0004474">
    <property type="term" value="F:malate synthase activity"/>
    <property type="evidence" value="ECO:0007669"/>
    <property type="project" value="UniProtKB-EC"/>
</dbReference>
<comment type="pathway">
    <text evidence="7">Carbohydrate metabolism; glyoxylate cycle; (S)-malate from isocitrate: step 2/2.</text>
</comment>
<dbReference type="InterPro" id="IPR046363">
    <property type="entry name" value="MS_N_TIM-barrel_dom"/>
</dbReference>
<dbReference type="RefSeq" id="WP_345825898.1">
    <property type="nucleotide sequence ID" value="NZ_JBDIML010000005.1"/>
</dbReference>
<comment type="caution">
    <text evidence="11">The sequence shown here is derived from an EMBL/GenBank/DDBJ whole genome shotgun (WGS) entry which is preliminary data.</text>
</comment>
<keyword evidence="5 7" id="KW-0808">Transferase</keyword>
<dbReference type="Gene3D" id="1.20.1220.12">
    <property type="entry name" value="Malate synthase, domain III"/>
    <property type="match status" value="1"/>
</dbReference>
<dbReference type="InterPro" id="IPR001465">
    <property type="entry name" value="Malate_synthase_TIM"/>
</dbReference>
<keyword evidence="4 7" id="KW-0816">Tricarboxylic acid cycle</keyword>